<dbReference type="GO" id="GO:0016020">
    <property type="term" value="C:membrane"/>
    <property type="evidence" value="ECO:0007669"/>
    <property type="project" value="UniProtKB-SubCell"/>
</dbReference>
<sequence length="461" mass="51137">MGNCCLNPSAQNLVATSNIDPEYQKHQSIHIISKDNIGRINGSQAVKFELLAPIHQETLVCTVGKIPIRMTGCVIPGLDPRGEISKECQDTYTFLYKDDTILAVLFDGHGKEGQKIANFCKDYMVNFFTENFIKFEKNPIDGIIEMVQECDDSLNMSGIVTSLSGTTAVIVVLNSTAIHAGSVGDSRAILATLPREGTKIKPQHIEHKIPSKWSNKVIPLRLLSPVTITVDQKPNHVEELKRITAAGGVVEKITDEAGQPVGPYRVWLKRGNYPGLAMSRSIGDTVAHEIGVSSTPICNSFEFYPESDQFVILASDGLWDVMDNQEVINFVEKFRGITKGFPADDYPSKISNSTIARLLCEEARHRWFGVVEEEDVMIDDISVVIIEFTSVEPIGIGERTPRSERNVKKFQSITFESDIIKQKNIVRNDPARGSIAKGEENNEILEAAMQVMQEEEGNDIK</sequence>
<feature type="domain" description="PPM-type phosphatase" evidence="3">
    <location>
        <begin position="74"/>
        <end position="388"/>
    </location>
</feature>
<evidence type="ECO:0000256" key="2">
    <source>
        <dbReference type="ARBA" id="ARBA00023136"/>
    </source>
</evidence>
<evidence type="ECO:0000256" key="1">
    <source>
        <dbReference type="ARBA" id="ARBA00004370"/>
    </source>
</evidence>
<keyword evidence="2" id="KW-0472">Membrane</keyword>
<dbReference type="PANTHER" id="PTHR47992">
    <property type="entry name" value="PROTEIN PHOSPHATASE"/>
    <property type="match status" value="1"/>
</dbReference>
<evidence type="ECO:0000259" key="3">
    <source>
        <dbReference type="PROSITE" id="PS51746"/>
    </source>
</evidence>
<dbReference type="CDD" id="cd00143">
    <property type="entry name" value="PP2Cc"/>
    <property type="match status" value="1"/>
</dbReference>
<dbReference type="SUPFAM" id="SSF81606">
    <property type="entry name" value="PP2C-like"/>
    <property type="match status" value="1"/>
</dbReference>
<protein>
    <recommendedName>
        <fullName evidence="3">PPM-type phosphatase domain-containing protein</fullName>
    </recommendedName>
</protein>
<comment type="subcellular location">
    <subcellularLocation>
        <location evidence="1">Membrane</location>
    </subcellularLocation>
</comment>
<dbReference type="AlphaFoldDB" id="A0AAU9IVM5"/>
<dbReference type="GO" id="GO:0004722">
    <property type="term" value="F:protein serine/threonine phosphatase activity"/>
    <property type="evidence" value="ECO:0007669"/>
    <property type="project" value="InterPro"/>
</dbReference>
<proteinExistence type="predicted"/>
<keyword evidence="5" id="KW-1185">Reference proteome</keyword>
<evidence type="ECO:0000313" key="4">
    <source>
        <dbReference type="EMBL" id="CAG9318095.1"/>
    </source>
</evidence>
<dbReference type="PROSITE" id="PS51746">
    <property type="entry name" value="PPM_2"/>
    <property type="match status" value="1"/>
</dbReference>
<comment type="caution">
    <text evidence="4">The sequence shown here is derived from an EMBL/GenBank/DDBJ whole genome shotgun (WGS) entry which is preliminary data.</text>
</comment>
<dbReference type="Pfam" id="PF00481">
    <property type="entry name" value="PP2C"/>
    <property type="match status" value="1"/>
</dbReference>
<reference evidence="4" key="1">
    <citation type="submission" date="2021-09" db="EMBL/GenBank/DDBJ databases">
        <authorList>
            <consortium name="AG Swart"/>
            <person name="Singh M."/>
            <person name="Singh A."/>
            <person name="Seah K."/>
            <person name="Emmerich C."/>
        </authorList>
    </citation>
    <scope>NUCLEOTIDE SEQUENCE</scope>
    <source>
        <strain evidence="4">ATCC30299</strain>
    </source>
</reference>
<accession>A0AAU9IVM5</accession>
<dbReference type="Gene3D" id="3.60.40.10">
    <property type="entry name" value="PPM-type phosphatase domain"/>
    <property type="match status" value="1"/>
</dbReference>
<evidence type="ECO:0000313" key="5">
    <source>
        <dbReference type="Proteomes" id="UP001162131"/>
    </source>
</evidence>
<name>A0AAU9IVM5_9CILI</name>
<dbReference type="InterPro" id="IPR036457">
    <property type="entry name" value="PPM-type-like_dom_sf"/>
</dbReference>
<gene>
    <name evidence="4" type="ORF">BSTOLATCC_MIC20579</name>
</gene>
<dbReference type="EMBL" id="CAJZBQ010000020">
    <property type="protein sequence ID" value="CAG9318095.1"/>
    <property type="molecule type" value="Genomic_DNA"/>
</dbReference>
<dbReference type="InterPro" id="IPR001932">
    <property type="entry name" value="PPM-type_phosphatase-like_dom"/>
</dbReference>
<organism evidence="4 5">
    <name type="scientific">Blepharisma stoltei</name>
    <dbReference type="NCBI Taxonomy" id="1481888"/>
    <lineage>
        <taxon>Eukaryota</taxon>
        <taxon>Sar</taxon>
        <taxon>Alveolata</taxon>
        <taxon>Ciliophora</taxon>
        <taxon>Postciliodesmatophora</taxon>
        <taxon>Heterotrichea</taxon>
        <taxon>Heterotrichida</taxon>
        <taxon>Blepharismidae</taxon>
        <taxon>Blepharisma</taxon>
    </lineage>
</organism>
<dbReference type="SMART" id="SM00332">
    <property type="entry name" value="PP2Cc"/>
    <property type="match status" value="1"/>
</dbReference>
<dbReference type="InterPro" id="IPR015655">
    <property type="entry name" value="PP2C"/>
</dbReference>
<dbReference type="Proteomes" id="UP001162131">
    <property type="component" value="Unassembled WGS sequence"/>
</dbReference>